<name>A0A2P2PFZ4_RHIMU</name>
<protein>
    <submittedName>
        <fullName evidence="1">Uncharacterized protein</fullName>
    </submittedName>
</protein>
<dbReference type="AlphaFoldDB" id="A0A2P2PFZ4"/>
<reference evidence="1" key="1">
    <citation type="submission" date="2018-02" db="EMBL/GenBank/DDBJ databases">
        <title>Rhizophora mucronata_Transcriptome.</title>
        <authorList>
            <person name="Meera S.P."/>
            <person name="Sreeshan A."/>
            <person name="Augustine A."/>
        </authorList>
    </citation>
    <scope>NUCLEOTIDE SEQUENCE</scope>
    <source>
        <tissue evidence="1">Leaf</tissue>
    </source>
</reference>
<proteinExistence type="predicted"/>
<sequence length="25" mass="3074">MYCMDSNGCMTNPHKWNYIISTWYD</sequence>
<dbReference type="EMBL" id="GGEC01073164">
    <property type="protein sequence ID" value="MBX53648.1"/>
    <property type="molecule type" value="Transcribed_RNA"/>
</dbReference>
<organism evidence="1">
    <name type="scientific">Rhizophora mucronata</name>
    <name type="common">Asiatic mangrove</name>
    <dbReference type="NCBI Taxonomy" id="61149"/>
    <lineage>
        <taxon>Eukaryota</taxon>
        <taxon>Viridiplantae</taxon>
        <taxon>Streptophyta</taxon>
        <taxon>Embryophyta</taxon>
        <taxon>Tracheophyta</taxon>
        <taxon>Spermatophyta</taxon>
        <taxon>Magnoliopsida</taxon>
        <taxon>eudicotyledons</taxon>
        <taxon>Gunneridae</taxon>
        <taxon>Pentapetalae</taxon>
        <taxon>rosids</taxon>
        <taxon>fabids</taxon>
        <taxon>Malpighiales</taxon>
        <taxon>Rhizophoraceae</taxon>
        <taxon>Rhizophora</taxon>
    </lineage>
</organism>
<evidence type="ECO:0000313" key="1">
    <source>
        <dbReference type="EMBL" id="MBX53648.1"/>
    </source>
</evidence>
<accession>A0A2P2PFZ4</accession>